<comment type="caution">
    <text evidence="4">The sequence shown here is derived from an EMBL/GenBank/DDBJ whole genome shotgun (WGS) entry which is preliminary data.</text>
</comment>
<dbReference type="GO" id="GO:0016788">
    <property type="term" value="F:hydrolase activity, acting on ester bonds"/>
    <property type="evidence" value="ECO:0007669"/>
    <property type="project" value="InterPro"/>
</dbReference>
<accession>A0A7X1NY83</accession>
<feature type="domain" description="NUMOD4" evidence="2">
    <location>
        <begin position="50"/>
        <end position="104"/>
    </location>
</feature>
<evidence type="ECO:0000256" key="1">
    <source>
        <dbReference type="SAM" id="MobiDB-lite"/>
    </source>
</evidence>
<dbReference type="InterPro" id="IPR003615">
    <property type="entry name" value="HNH_nuc"/>
</dbReference>
<reference evidence="4 5" key="1">
    <citation type="submission" date="2019-10" db="EMBL/GenBank/DDBJ databases">
        <title>Deinococcus sp. isolated from soil.</title>
        <authorList>
            <person name="Li Y."/>
            <person name="Wang J."/>
        </authorList>
    </citation>
    <scope>NUCLEOTIDE SEQUENCE [LARGE SCALE GENOMIC DNA]</scope>
    <source>
        <strain evidence="4 5">SDU3-2</strain>
    </source>
</reference>
<keyword evidence="5" id="KW-1185">Reference proteome</keyword>
<evidence type="ECO:0000259" key="3">
    <source>
        <dbReference type="Pfam" id="PF13392"/>
    </source>
</evidence>
<sequence>MSRLRPGDPGREAHQPCRVRPGLRRGRQAPPGRGDSPGSRSGGGGVVTSEQWRGIPGFSRYAVSDCGGVMSLSRTTRANKTGVWLRPSKRLKLQVSPDGYDKVCLLGDDGKRAKVTVSRLMLLAFVGPPPSARHQAAHLDGNPRRNTLDNLAWKTPKENCADKVAHGTHLFGEAVWNAALTEATAERILLRLRDTRDSYSEILRDFPDVAVALAKMNAGENWAHVRPDIPRPIRPVRKFAPKRRLTAAEVAEIRRLYRHEAPRPGHRTLARRYGVSPTNMRRILSGATWTEES</sequence>
<dbReference type="Pfam" id="PF07463">
    <property type="entry name" value="NUMOD4"/>
    <property type="match status" value="1"/>
</dbReference>
<dbReference type="InterPro" id="IPR044925">
    <property type="entry name" value="His-Me_finger_sf"/>
</dbReference>
<feature type="domain" description="HNH nuclease" evidence="3">
    <location>
        <begin position="117"/>
        <end position="159"/>
    </location>
</feature>
<dbReference type="SUPFAM" id="SSF54060">
    <property type="entry name" value="His-Me finger endonucleases"/>
    <property type="match status" value="1"/>
</dbReference>
<dbReference type="AlphaFoldDB" id="A0A7X1NY83"/>
<evidence type="ECO:0000313" key="5">
    <source>
        <dbReference type="Proteomes" id="UP000484842"/>
    </source>
</evidence>
<dbReference type="Proteomes" id="UP000484842">
    <property type="component" value="Unassembled WGS sequence"/>
</dbReference>
<proteinExistence type="predicted"/>
<gene>
    <name evidence="4" type="ORF">F8S09_13575</name>
</gene>
<feature type="compositionally biased region" description="Basic and acidic residues" evidence="1">
    <location>
        <begin position="1"/>
        <end position="15"/>
    </location>
</feature>
<feature type="region of interest" description="Disordered" evidence="1">
    <location>
        <begin position="1"/>
        <end position="51"/>
    </location>
</feature>
<dbReference type="InterPro" id="IPR010902">
    <property type="entry name" value="NUMOD4"/>
</dbReference>
<evidence type="ECO:0008006" key="6">
    <source>
        <dbReference type="Google" id="ProtNLM"/>
    </source>
</evidence>
<dbReference type="Gene3D" id="3.90.75.20">
    <property type="match status" value="1"/>
</dbReference>
<name>A0A7X1NY83_9DEIO</name>
<evidence type="ECO:0000259" key="2">
    <source>
        <dbReference type="Pfam" id="PF07463"/>
    </source>
</evidence>
<organism evidence="4 5">
    <name type="scientific">Deinococcus terrestris</name>
    <dbReference type="NCBI Taxonomy" id="2651870"/>
    <lineage>
        <taxon>Bacteria</taxon>
        <taxon>Thermotogati</taxon>
        <taxon>Deinococcota</taxon>
        <taxon>Deinococci</taxon>
        <taxon>Deinococcales</taxon>
        <taxon>Deinococcaceae</taxon>
        <taxon>Deinococcus</taxon>
    </lineage>
</organism>
<protein>
    <recommendedName>
        <fullName evidence="6">HNH endonuclease</fullName>
    </recommendedName>
</protein>
<evidence type="ECO:0000313" key="4">
    <source>
        <dbReference type="EMBL" id="MPY67699.1"/>
    </source>
</evidence>
<dbReference type="Pfam" id="PF13392">
    <property type="entry name" value="HNH_3"/>
    <property type="match status" value="1"/>
</dbReference>
<feature type="compositionally biased region" description="Low complexity" evidence="1">
    <location>
        <begin position="30"/>
        <end position="39"/>
    </location>
</feature>
<dbReference type="EMBL" id="WBSL01000008">
    <property type="protein sequence ID" value="MPY67699.1"/>
    <property type="molecule type" value="Genomic_DNA"/>
</dbReference>